<reference evidence="1" key="1">
    <citation type="journal article" date="2022" name="bioRxiv">
        <title>Sequencing and chromosome-scale assembly of the giantPleurodeles waltlgenome.</title>
        <authorList>
            <person name="Brown T."/>
            <person name="Elewa A."/>
            <person name="Iarovenko S."/>
            <person name="Subramanian E."/>
            <person name="Araus A.J."/>
            <person name="Petzold A."/>
            <person name="Susuki M."/>
            <person name="Suzuki K.-i.T."/>
            <person name="Hayashi T."/>
            <person name="Toyoda A."/>
            <person name="Oliveira C."/>
            <person name="Osipova E."/>
            <person name="Leigh N.D."/>
            <person name="Simon A."/>
            <person name="Yun M.H."/>
        </authorList>
    </citation>
    <scope>NUCLEOTIDE SEQUENCE</scope>
    <source>
        <strain evidence="1">20211129_DDA</strain>
        <tissue evidence="1">Liver</tissue>
    </source>
</reference>
<protein>
    <submittedName>
        <fullName evidence="1">Uncharacterized protein</fullName>
    </submittedName>
</protein>
<sequence length="140" mass="15525">MDLVGFRDCVVTGIASQSSRTRPGAPARARLGHAFRSSGAGVFFWDRRAVILRAGPFLKPIAGLTGKHNQEAAQVSSRCLSINVNPVFRISHLGLCKLLRVRSKAERSRAFEVSCWGQEESLQLFKDLRSISLVWIICEK</sequence>
<organism evidence="1 2">
    <name type="scientific">Pleurodeles waltl</name>
    <name type="common">Iberian ribbed newt</name>
    <dbReference type="NCBI Taxonomy" id="8319"/>
    <lineage>
        <taxon>Eukaryota</taxon>
        <taxon>Metazoa</taxon>
        <taxon>Chordata</taxon>
        <taxon>Craniata</taxon>
        <taxon>Vertebrata</taxon>
        <taxon>Euteleostomi</taxon>
        <taxon>Amphibia</taxon>
        <taxon>Batrachia</taxon>
        <taxon>Caudata</taxon>
        <taxon>Salamandroidea</taxon>
        <taxon>Salamandridae</taxon>
        <taxon>Pleurodelinae</taxon>
        <taxon>Pleurodeles</taxon>
    </lineage>
</organism>
<name>A0AAV7SKR0_PLEWA</name>
<dbReference type="EMBL" id="JANPWB010000008">
    <property type="protein sequence ID" value="KAJ1164619.1"/>
    <property type="molecule type" value="Genomic_DNA"/>
</dbReference>
<dbReference type="Proteomes" id="UP001066276">
    <property type="component" value="Chromosome 4_2"/>
</dbReference>
<gene>
    <name evidence="1" type="ORF">NDU88_005054</name>
</gene>
<proteinExistence type="predicted"/>
<comment type="caution">
    <text evidence="1">The sequence shown here is derived from an EMBL/GenBank/DDBJ whole genome shotgun (WGS) entry which is preliminary data.</text>
</comment>
<dbReference type="AlphaFoldDB" id="A0AAV7SKR0"/>
<evidence type="ECO:0000313" key="1">
    <source>
        <dbReference type="EMBL" id="KAJ1164619.1"/>
    </source>
</evidence>
<evidence type="ECO:0000313" key="2">
    <source>
        <dbReference type="Proteomes" id="UP001066276"/>
    </source>
</evidence>
<keyword evidence="2" id="KW-1185">Reference proteome</keyword>
<accession>A0AAV7SKR0</accession>